<evidence type="ECO:0000313" key="1">
    <source>
        <dbReference type="EMBL" id="SFB10190.1"/>
    </source>
</evidence>
<gene>
    <name evidence="1" type="ORF">SAMN05216587_11142</name>
</gene>
<proteinExistence type="predicted"/>
<organism evidence="1 2">
    <name type="scientific">Selenomonas ruminantium</name>
    <dbReference type="NCBI Taxonomy" id="971"/>
    <lineage>
        <taxon>Bacteria</taxon>
        <taxon>Bacillati</taxon>
        <taxon>Bacillota</taxon>
        <taxon>Negativicutes</taxon>
        <taxon>Selenomonadales</taxon>
        <taxon>Selenomonadaceae</taxon>
        <taxon>Selenomonas</taxon>
    </lineage>
</organism>
<dbReference type="AlphaFoldDB" id="A0A1I0YCI3"/>
<sequence>MKRYLNITHKGFTVGTRPTKHSLGAADIPKLNLKYNQRIALIDHFIGIGLLFWGHDYDFCGNETPDQKLYLTDAGFRTAFGRH</sequence>
<reference evidence="1 2" key="1">
    <citation type="submission" date="2016-10" db="EMBL/GenBank/DDBJ databases">
        <authorList>
            <person name="de Groot N.N."/>
        </authorList>
    </citation>
    <scope>NUCLEOTIDE SEQUENCE [LARGE SCALE GENOMIC DNA]</scope>
    <source>
        <strain evidence="1 2">L14</strain>
    </source>
</reference>
<name>A0A1I0YCI3_SELRU</name>
<accession>A0A1I0YCI3</accession>
<dbReference type="Proteomes" id="UP000183843">
    <property type="component" value="Unassembled WGS sequence"/>
</dbReference>
<evidence type="ECO:0000313" key="2">
    <source>
        <dbReference type="Proteomes" id="UP000183843"/>
    </source>
</evidence>
<dbReference type="EMBL" id="FOJX01000011">
    <property type="protein sequence ID" value="SFB10190.1"/>
    <property type="molecule type" value="Genomic_DNA"/>
</dbReference>
<protein>
    <submittedName>
        <fullName evidence="1">Uncharacterized protein</fullName>
    </submittedName>
</protein>